<protein>
    <submittedName>
        <fullName evidence="2">Uncharacterized protein</fullName>
    </submittedName>
</protein>
<sequence length="254" mass="28266">MSTGTDISSYDGGSESSQFSSARSPSCYSRSRLDSFLSSGSSRSAARRRPQSSGSRSGSSRLSTASGSSLKSILKKSNSKKKSTPRRRLSLPKKSKSPAKRSDVRPISQFSMIKNPVIRHQVRGFVGEYSKDPEFEAFSLSVDGIPFVALSLMNAEPELRERFKKAQPPTPMKKHTPGTNSPRKRLRHRSSSVNSKCVRFTDEGSSPKRAKKSLSAEDDKEFRELGETVSDAMIETDRQYNDLWNDRTNSVERQ</sequence>
<name>G0MFD2_CAEBE</name>
<gene>
    <name evidence="2" type="ORF">CAEBREN_22479</name>
</gene>
<reference evidence="3" key="1">
    <citation type="submission" date="2011-07" db="EMBL/GenBank/DDBJ databases">
        <authorList>
            <consortium name="Caenorhabditis brenneri Sequencing and Analysis Consortium"/>
            <person name="Wilson R.K."/>
        </authorList>
    </citation>
    <scope>NUCLEOTIDE SEQUENCE [LARGE SCALE GENOMIC DNA]</scope>
    <source>
        <strain evidence="3">PB2801</strain>
    </source>
</reference>
<accession>G0MFD2</accession>
<dbReference type="HOGENOM" id="CLU_1031463_0_0_1"/>
<dbReference type="InParanoid" id="G0MFD2"/>
<proteinExistence type="predicted"/>
<evidence type="ECO:0000256" key="1">
    <source>
        <dbReference type="SAM" id="MobiDB-lite"/>
    </source>
</evidence>
<evidence type="ECO:0000313" key="3">
    <source>
        <dbReference type="Proteomes" id="UP000008068"/>
    </source>
</evidence>
<feature type="compositionally biased region" description="Basic residues" evidence="1">
    <location>
        <begin position="172"/>
        <end position="190"/>
    </location>
</feature>
<keyword evidence="3" id="KW-1185">Reference proteome</keyword>
<feature type="compositionally biased region" description="Low complexity" evidence="1">
    <location>
        <begin position="51"/>
        <end position="72"/>
    </location>
</feature>
<feature type="compositionally biased region" description="Basic residues" evidence="1">
    <location>
        <begin position="73"/>
        <end position="99"/>
    </location>
</feature>
<dbReference type="AlphaFoldDB" id="G0MFD2"/>
<feature type="compositionally biased region" description="Low complexity" evidence="1">
    <location>
        <begin position="20"/>
        <end position="44"/>
    </location>
</feature>
<evidence type="ECO:0000313" key="2">
    <source>
        <dbReference type="EMBL" id="EGT54213.1"/>
    </source>
</evidence>
<dbReference type="eggNOG" id="ENOG502THE8">
    <property type="taxonomic scope" value="Eukaryota"/>
</dbReference>
<dbReference type="FunCoup" id="G0MFD2">
    <property type="interactions" value="1073"/>
</dbReference>
<organism evidence="3">
    <name type="scientific">Caenorhabditis brenneri</name>
    <name type="common">Nematode worm</name>
    <dbReference type="NCBI Taxonomy" id="135651"/>
    <lineage>
        <taxon>Eukaryota</taxon>
        <taxon>Metazoa</taxon>
        <taxon>Ecdysozoa</taxon>
        <taxon>Nematoda</taxon>
        <taxon>Chromadorea</taxon>
        <taxon>Rhabditida</taxon>
        <taxon>Rhabditina</taxon>
        <taxon>Rhabditomorpha</taxon>
        <taxon>Rhabditoidea</taxon>
        <taxon>Rhabditidae</taxon>
        <taxon>Peloderinae</taxon>
        <taxon>Caenorhabditis</taxon>
    </lineage>
</organism>
<feature type="compositionally biased region" description="Basic and acidic residues" evidence="1">
    <location>
        <begin position="214"/>
        <end position="226"/>
    </location>
</feature>
<dbReference type="OrthoDB" id="5869520at2759"/>
<dbReference type="OMA" id="KCVRFTD"/>
<feature type="region of interest" description="Disordered" evidence="1">
    <location>
        <begin position="162"/>
        <end position="254"/>
    </location>
</feature>
<dbReference type="Proteomes" id="UP000008068">
    <property type="component" value="Unassembled WGS sequence"/>
</dbReference>
<feature type="region of interest" description="Disordered" evidence="1">
    <location>
        <begin position="1"/>
        <end position="111"/>
    </location>
</feature>
<dbReference type="EMBL" id="GL379792">
    <property type="protein sequence ID" value="EGT54213.1"/>
    <property type="molecule type" value="Genomic_DNA"/>
</dbReference>
<dbReference type="STRING" id="135651.G0MFD2"/>